<dbReference type="InterPro" id="IPR017896">
    <property type="entry name" value="4Fe4S_Fe-S-bd"/>
</dbReference>
<dbReference type="Pfam" id="PF12838">
    <property type="entry name" value="Fer4_7"/>
    <property type="match status" value="1"/>
</dbReference>
<proteinExistence type="predicted"/>
<keyword evidence="2" id="KW-0408">Iron</keyword>
<evidence type="ECO:0000256" key="3">
    <source>
        <dbReference type="ARBA" id="ARBA00023014"/>
    </source>
</evidence>
<dbReference type="GO" id="GO:0046872">
    <property type="term" value="F:metal ion binding"/>
    <property type="evidence" value="ECO:0007669"/>
    <property type="project" value="UniProtKB-KW"/>
</dbReference>
<comment type="caution">
    <text evidence="5">The sequence shown here is derived from an EMBL/GenBank/DDBJ whole genome shotgun (WGS) entry which is preliminary data.</text>
</comment>
<dbReference type="RefSeq" id="WP_153098189.1">
    <property type="nucleotide sequence ID" value="NZ_VZBP01000203.1"/>
</dbReference>
<name>A0AA90VKH8_9BACT</name>
<dbReference type="PROSITE" id="PS00198">
    <property type="entry name" value="4FE4S_FER_1"/>
    <property type="match status" value="1"/>
</dbReference>
<dbReference type="PROSITE" id="PS51379">
    <property type="entry name" value="4FE4S_FER_2"/>
    <property type="match status" value="2"/>
</dbReference>
<feature type="domain" description="4Fe-4S ferredoxin-type" evidence="4">
    <location>
        <begin position="35"/>
        <end position="66"/>
    </location>
</feature>
<dbReference type="GO" id="GO:0051536">
    <property type="term" value="F:iron-sulfur cluster binding"/>
    <property type="evidence" value="ECO:0007669"/>
    <property type="project" value="UniProtKB-KW"/>
</dbReference>
<feature type="domain" description="4Fe-4S ferredoxin-type" evidence="4">
    <location>
        <begin position="1"/>
        <end position="30"/>
    </location>
</feature>
<keyword evidence="3" id="KW-0411">Iron-sulfur</keyword>
<dbReference type="Pfam" id="PF04432">
    <property type="entry name" value="FrhB_FdhB_C"/>
    <property type="match status" value="1"/>
</dbReference>
<evidence type="ECO:0000256" key="2">
    <source>
        <dbReference type="ARBA" id="ARBA00023004"/>
    </source>
</evidence>
<dbReference type="PANTHER" id="PTHR43193">
    <property type="match status" value="1"/>
</dbReference>
<accession>A0AA90VKH8</accession>
<evidence type="ECO:0000259" key="4">
    <source>
        <dbReference type="PROSITE" id="PS51379"/>
    </source>
</evidence>
<evidence type="ECO:0000256" key="1">
    <source>
        <dbReference type="ARBA" id="ARBA00022723"/>
    </source>
</evidence>
<dbReference type="SUPFAM" id="SSF54862">
    <property type="entry name" value="4Fe-4S ferredoxins"/>
    <property type="match status" value="1"/>
</dbReference>
<dbReference type="Proteomes" id="UP000405805">
    <property type="component" value="Unassembled WGS sequence"/>
</dbReference>
<reference evidence="6" key="1">
    <citation type="submission" date="2019-09" db="EMBL/GenBank/DDBJ databases">
        <title>Distinct polysaccharide growth profiles of human intestinal Prevotella copri isolates.</title>
        <authorList>
            <person name="Fehlner-Peach H."/>
            <person name="Magnabosco C."/>
            <person name="Raghavan V."/>
            <person name="Scher J.U."/>
            <person name="Tett A."/>
            <person name="Cox L.M."/>
            <person name="Gottsegen C."/>
            <person name="Watters A."/>
            <person name="Wiltshire- Gordon J.D."/>
            <person name="Segata N."/>
            <person name="Bonneau R."/>
            <person name="Littman D.R."/>
        </authorList>
    </citation>
    <scope>NUCLEOTIDE SEQUENCE [LARGE SCALE GENOMIC DNA]</scope>
    <source>
        <strain evidence="6">iA624</strain>
    </source>
</reference>
<dbReference type="EMBL" id="VZBP01000203">
    <property type="protein sequence ID" value="MQO11132.1"/>
    <property type="molecule type" value="Genomic_DNA"/>
</dbReference>
<dbReference type="InterPro" id="IPR052977">
    <property type="entry name" value="Polyferredoxin-like_ET"/>
</dbReference>
<dbReference type="Gene3D" id="3.30.70.20">
    <property type="match status" value="1"/>
</dbReference>
<dbReference type="AlphaFoldDB" id="A0AA90VKH8"/>
<dbReference type="PANTHER" id="PTHR43193:SF2">
    <property type="entry name" value="POLYFERREDOXIN PROTEIN FWDF"/>
    <property type="match status" value="1"/>
</dbReference>
<protein>
    <submittedName>
        <fullName evidence="5">4Fe-4S dicluster domain-containing protein</fullName>
    </submittedName>
</protein>
<gene>
    <name evidence="5" type="ORF">F7D57_15790</name>
</gene>
<organism evidence="5 6">
    <name type="scientific">Segatella copri</name>
    <dbReference type="NCBI Taxonomy" id="165179"/>
    <lineage>
        <taxon>Bacteria</taxon>
        <taxon>Pseudomonadati</taxon>
        <taxon>Bacteroidota</taxon>
        <taxon>Bacteroidia</taxon>
        <taxon>Bacteroidales</taxon>
        <taxon>Prevotellaceae</taxon>
        <taxon>Segatella</taxon>
    </lineage>
</organism>
<sequence>MPTLIESDKCCGCAACASKCAKKAISMKPNKEGFLHPSVDTSKCVECGLCEKVCPGIHPAINKGNNGIPEVYVVQHKNDKIRYQSTSGGAFTAIAEEIIRRGGVVFGASMSADLSVRHCFVEKEEELVRFRNSKYVQSTIGNSYQLARKFLLENRYVCFSGTPCQINGLYKYLGKNYEKLIAVDVVCKSVPSPLIFSKYVEFKKQQEKTITDIVFRDKKRGFLYCTMAHYRSHEDRLKNRELYRRGSESDEWLRLFLSGKISRHSCMTCQYQTRQRVGDFTLGDIWETGFSDFDDNKGSTLVHVWTKKGQRFLEDISSNIRCVVYPNEKSRGMERYGRIIIWQDRDQLFEDAQVLPVEAFFAKYAPYNIKVRIKNYTRVILWGLQLQALVRRIKHSIIHRK</sequence>
<dbReference type="InterPro" id="IPR007525">
    <property type="entry name" value="FrhB_FdhB_C"/>
</dbReference>
<evidence type="ECO:0000313" key="6">
    <source>
        <dbReference type="Proteomes" id="UP000405805"/>
    </source>
</evidence>
<keyword evidence="1" id="KW-0479">Metal-binding</keyword>
<dbReference type="InterPro" id="IPR017900">
    <property type="entry name" value="4Fe4S_Fe_S_CS"/>
</dbReference>
<evidence type="ECO:0000313" key="5">
    <source>
        <dbReference type="EMBL" id="MQO11132.1"/>
    </source>
</evidence>